<name>A0A163X353_9BRAD</name>
<feature type="domain" description="Autotransporter" evidence="2">
    <location>
        <begin position="537"/>
        <end position="804"/>
    </location>
</feature>
<dbReference type="Pfam" id="PF19078">
    <property type="entry name" value="Big_12"/>
    <property type="match status" value="1"/>
</dbReference>
<feature type="chain" id="PRO_5007847261" description="Autotransporter domain-containing protein" evidence="1">
    <location>
        <begin position="37"/>
        <end position="804"/>
    </location>
</feature>
<dbReference type="PROSITE" id="PS51208">
    <property type="entry name" value="AUTOTRANSPORTER"/>
    <property type="match status" value="1"/>
</dbReference>
<protein>
    <recommendedName>
        <fullName evidence="2">Autotransporter domain-containing protein</fullName>
    </recommendedName>
</protein>
<feature type="signal peptide" evidence="1">
    <location>
        <begin position="1"/>
        <end position="36"/>
    </location>
</feature>
<evidence type="ECO:0000256" key="1">
    <source>
        <dbReference type="SAM" id="SignalP"/>
    </source>
</evidence>
<dbReference type="STRING" id="943830.A4A58_19090"/>
<dbReference type="SUPFAM" id="SSF103515">
    <property type="entry name" value="Autotransporter"/>
    <property type="match status" value="1"/>
</dbReference>
<dbReference type="Gene3D" id="2.40.128.130">
    <property type="entry name" value="Autotransporter beta-domain"/>
    <property type="match status" value="1"/>
</dbReference>
<dbReference type="AlphaFoldDB" id="A0A163X353"/>
<evidence type="ECO:0000259" key="2">
    <source>
        <dbReference type="PROSITE" id="PS51208"/>
    </source>
</evidence>
<keyword evidence="1" id="KW-0732">Signal</keyword>
<gene>
    <name evidence="3" type="ORF">A4A58_19090</name>
</gene>
<dbReference type="SMART" id="SM00869">
    <property type="entry name" value="Autotransporter"/>
    <property type="match status" value="1"/>
</dbReference>
<evidence type="ECO:0000313" key="4">
    <source>
        <dbReference type="Proteomes" id="UP000076574"/>
    </source>
</evidence>
<dbReference type="InterPro" id="IPR032109">
    <property type="entry name" value="Big_3_5"/>
</dbReference>
<dbReference type="Pfam" id="PF16640">
    <property type="entry name" value="Big_3_5"/>
    <property type="match status" value="2"/>
</dbReference>
<sequence length="804" mass="80687">MVQVEFVGVFRRIVGSIKLATLIVFACLAVSTAANASPPTATVVVSPNQLAYGQTATVTIVFSEAVTGFNLTALSATNAILSTLGTTDNITYTVTLTAASGVLAATNQVVLNLTGVTNVGSEAGVGTAVSNNYTVGPVNSQTITFGAQAGRTYVSGGTFVVNPLATTSSGLAVAYSSLTTGVCTVTGGIVTMISAGTCTLAADQAGGGIYAAASQVTQNVVIAQVASGIALAASPNPSLPGQAVTFTVTISGSSPTGTVTFMDGATTLGTGTLSGGVATLSTSALTAGTHAISAIYGGDTNNTSVTFIGPQIVNPAVTTTVLVSSVNPSAPGQAVTFTATVTSGGITPAGTVSFNDGGAAIGSATLAGGIATLTTSALTAGTHTITAVYAGNGTFKASTSAALLQAVNAPQDSLKLRALQVIATKVVAQNSGAAITGAIDTAISEGFSDGGNLVTPSGGGIRFNFSADPDQPQAATAGADVPDRWNGLYGRSGSGLPGSANGYAQSQLPQGASRVDDAFAAINRSAMPAKAPGLRTVAPKDWLLWADVKGSGIDRWGSSTSAPILYGSQVNALMGLTRRVTPNFLVGAFGGYETFDYRSDALNGHLKGDGWTLGSYLGWRFAPGLRFDAAAAYSGIGYDGTAGTATGSFSGHRWLVSSGLTGNYKTHGFDIEPSAKFYALWERENAYTDSLGALQADRTFFTGRASAGVKLSYPWLTSATVMLAPYAGFYADYYFTGDDAAALALAGTVPLASVPLLDGWSARATGGVAARLGNEATVALGAELGGIGSNVQIWTFRGRASLPF</sequence>
<comment type="caution">
    <text evidence="3">The sequence shown here is derived from an EMBL/GenBank/DDBJ whole genome shotgun (WGS) entry which is preliminary data.</text>
</comment>
<dbReference type="InterPro" id="IPR005546">
    <property type="entry name" value="Autotransporte_beta"/>
</dbReference>
<dbReference type="InterPro" id="IPR013783">
    <property type="entry name" value="Ig-like_fold"/>
</dbReference>
<dbReference type="Pfam" id="PF03797">
    <property type="entry name" value="Autotransporter"/>
    <property type="match status" value="1"/>
</dbReference>
<evidence type="ECO:0000313" key="3">
    <source>
        <dbReference type="EMBL" id="KZD20347.1"/>
    </source>
</evidence>
<dbReference type="Proteomes" id="UP000076574">
    <property type="component" value="Unassembled WGS sequence"/>
</dbReference>
<reference evidence="3 4" key="1">
    <citation type="submission" date="2016-03" db="EMBL/GenBank/DDBJ databases">
        <title>Microsymbionts genomes from the relict species Vavilovia formosa (Stev.) Fed.</title>
        <authorList>
            <person name="Kopat V."/>
            <person name="Chirak E."/>
            <person name="Kimeklis A."/>
            <person name="Andronov E."/>
        </authorList>
    </citation>
    <scope>NUCLEOTIDE SEQUENCE [LARGE SCALE GENOMIC DNA]</scope>
    <source>
        <strain evidence="3 4">Vaf07</strain>
    </source>
</reference>
<accession>A0A163X353</accession>
<dbReference type="Gene3D" id="2.60.40.10">
    <property type="entry name" value="Immunoglobulins"/>
    <property type="match status" value="2"/>
</dbReference>
<organism evidence="3 4">
    <name type="scientific">Tardiphaga robiniae</name>
    <dbReference type="NCBI Taxonomy" id="943830"/>
    <lineage>
        <taxon>Bacteria</taxon>
        <taxon>Pseudomonadati</taxon>
        <taxon>Pseudomonadota</taxon>
        <taxon>Alphaproteobacteria</taxon>
        <taxon>Hyphomicrobiales</taxon>
        <taxon>Nitrobacteraceae</taxon>
        <taxon>Tardiphaga</taxon>
    </lineage>
</organism>
<proteinExistence type="predicted"/>
<dbReference type="InterPro" id="IPR036709">
    <property type="entry name" value="Autotransporte_beta_dom_sf"/>
</dbReference>
<dbReference type="EMBL" id="LVYV01000056">
    <property type="protein sequence ID" value="KZD20347.1"/>
    <property type="molecule type" value="Genomic_DNA"/>
</dbReference>
<dbReference type="InterPro" id="IPR044048">
    <property type="entry name" value="Big_12"/>
</dbReference>
<keyword evidence="4" id="KW-1185">Reference proteome</keyword>